<dbReference type="CDD" id="cd05230">
    <property type="entry name" value="UGD_SDR_e"/>
    <property type="match status" value="1"/>
</dbReference>
<dbReference type="EMBL" id="CP060697">
    <property type="protein sequence ID" value="QNM82226.1"/>
    <property type="molecule type" value="Genomic_DNA"/>
</dbReference>
<keyword evidence="8" id="KW-0735">Signal-anchor</keyword>
<dbReference type="EC" id="4.1.1.35" evidence="5"/>
<dbReference type="GO" id="GO:0005737">
    <property type="term" value="C:cytoplasm"/>
    <property type="evidence" value="ECO:0007669"/>
    <property type="project" value="TreeGrafter"/>
</dbReference>
<comment type="cofactor">
    <cofactor evidence="1">
        <name>NAD(+)</name>
        <dbReference type="ChEBI" id="CHEBI:57540"/>
    </cofactor>
</comment>
<keyword evidence="7" id="KW-0210">Decarboxylase</keyword>
<dbReference type="InterPro" id="IPR016040">
    <property type="entry name" value="NAD(P)-bd_dom"/>
</dbReference>
<dbReference type="GO" id="GO:0042732">
    <property type="term" value="P:D-xylose metabolic process"/>
    <property type="evidence" value="ECO:0007669"/>
    <property type="project" value="InterPro"/>
</dbReference>
<proteinExistence type="inferred from homology"/>
<protein>
    <recommendedName>
        <fullName evidence="5">UDP-glucuronate decarboxylase</fullName>
        <ecNumber evidence="5">4.1.1.35</ecNumber>
    </recommendedName>
</protein>
<evidence type="ECO:0000256" key="3">
    <source>
        <dbReference type="ARBA" id="ARBA00005100"/>
    </source>
</evidence>
<dbReference type="AlphaFoldDB" id="A0A7G9L0S7"/>
<evidence type="ECO:0000256" key="12">
    <source>
        <dbReference type="ARBA" id="ARBA00023136"/>
    </source>
</evidence>
<evidence type="ECO:0000313" key="16">
    <source>
        <dbReference type="EMBL" id="QNM82226.1"/>
    </source>
</evidence>
<dbReference type="UniPathway" id="UPA00796">
    <property type="reaction ID" value="UER00771"/>
</dbReference>
<evidence type="ECO:0000256" key="8">
    <source>
        <dbReference type="ARBA" id="ARBA00022968"/>
    </source>
</evidence>
<evidence type="ECO:0000256" key="10">
    <source>
        <dbReference type="ARBA" id="ARBA00023027"/>
    </source>
</evidence>
<evidence type="ECO:0000256" key="5">
    <source>
        <dbReference type="ARBA" id="ARBA00012290"/>
    </source>
</evidence>
<evidence type="ECO:0000256" key="2">
    <source>
        <dbReference type="ARBA" id="ARBA00004447"/>
    </source>
</evidence>
<feature type="domain" description="NAD(P)-binding" evidence="15">
    <location>
        <begin position="82"/>
        <end position="383"/>
    </location>
</feature>
<keyword evidence="6" id="KW-0812">Transmembrane</keyword>
<evidence type="ECO:0000256" key="11">
    <source>
        <dbReference type="ARBA" id="ARBA00023034"/>
    </source>
</evidence>
<evidence type="ECO:0000259" key="15">
    <source>
        <dbReference type="Pfam" id="PF16363"/>
    </source>
</evidence>
<keyword evidence="11" id="KW-0333">Golgi apparatus</keyword>
<keyword evidence="13" id="KW-0325">Glycoprotein</keyword>
<dbReference type="PANTHER" id="PTHR43078:SF6">
    <property type="entry name" value="UDP-GLUCURONIC ACID DECARBOXYLASE 1"/>
    <property type="match status" value="1"/>
</dbReference>
<evidence type="ECO:0000256" key="9">
    <source>
        <dbReference type="ARBA" id="ARBA00022989"/>
    </source>
</evidence>
<dbReference type="GO" id="GO:0048040">
    <property type="term" value="F:UDP-glucuronate decarboxylase activity"/>
    <property type="evidence" value="ECO:0007669"/>
    <property type="project" value="UniProtKB-EC"/>
</dbReference>
<comment type="pathway">
    <text evidence="3">Nucleotide-sugar biosynthesis; UDP-alpha-D-xylose biosynthesis; UDP-alpha-D-xylose from UDP-alpha-D-glucuronate: step 1/1.</text>
</comment>
<dbReference type="GO" id="GO:0033320">
    <property type="term" value="P:UDP-D-xylose biosynthetic process"/>
    <property type="evidence" value="ECO:0007669"/>
    <property type="project" value="UniProtKB-UniPathway"/>
</dbReference>
<dbReference type="GO" id="GO:0070403">
    <property type="term" value="F:NAD+ binding"/>
    <property type="evidence" value="ECO:0007669"/>
    <property type="project" value="InterPro"/>
</dbReference>
<evidence type="ECO:0000256" key="1">
    <source>
        <dbReference type="ARBA" id="ARBA00001911"/>
    </source>
</evidence>
<dbReference type="InterPro" id="IPR036291">
    <property type="entry name" value="NAD(P)-bd_dom_sf"/>
</dbReference>
<name>A0A7G9L0S7_9SPHN</name>
<dbReference type="PANTHER" id="PTHR43078">
    <property type="entry name" value="UDP-GLUCURONIC ACID DECARBOXYLASE-RELATED"/>
    <property type="match status" value="1"/>
</dbReference>
<keyword evidence="9" id="KW-1133">Transmembrane helix</keyword>
<evidence type="ECO:0000256" key="7">
    <source>
        <dbReference type="ARBA" id="ARBA00022793"/>
    </source>
</evidence>
<evidence type="ECO:0000313" key="17">
    <source>
        <dbReference type="Proteomes" id="UP000515861"/>
    </source>
</evidence>
<gene>
    <name evidence="16" type="ORF">H8M03_09365</name>
</gene>
<sequence>MDAGCVRSSKGNLSPDIAVSGRNDHLAALSGVIDRANPAFGVAPRRQLNGTISCSGGFLAACALPVTAQESCVKNGSERFALVTGGGGFIGSHLCDRLIADGVRVVCVDSFRTGRRSNLAHLEGNPAFRLVEHDVIDELPAELKRLRFTRIYHLACPASPPHYQEDPEHTMMTNVVGTRNMLRLAESVGARLLLTSTSEVYGDPEVHPQNEDYRGWVNCTGPRACYDEGKRAAETLAFDFRRAGRADVRIARLFNTYGPRMHEDDGRVVSNVVCQALAGDDITIYGDGSQTRSFCYVEDIVDGLLQLMESEKADGVPVNLGNPDEMTVKALVDLVVEMTGTASRVVLRPLPQDDPRRRKPDIGRARDLLGWEPTIDVRDGLARTIAWFSSAEAPGWGTAAATGTDGALIQAAE</sequence>
<keyword evidence="12" id="KW-0472">Membrane</keyword>
<evidence type="ECO:0000256" key="4">
    <source>
        <dbReference type="ARBA" id="ARBA00007505"/>
    </source>
</evidence>
<comment type="similarity">
    <text evidence="4">Belongs to the NAD(P)-dependent epimerase/dehydratase family. UDP-glucuronic acid decarboxylase subfamily.</text>
</comment>
<dbReference type="Pfam" id="PF16363">
    <property type="entry name" value="GDP_Man_Dehyd"/>
    <property type="match status" value="1"/>
</dbReference>
<dbReference type="SUPFAM" id="SSF51735">
    <property type="entry name" value="NAD(P)-binding Rossmann-fold domains"/>
    <property type="match status" value="1"/>
</dbReference>
<dbReference type="FunFam" id="3.40.50.720:FF:000065">
    <property type="entry name" value="UDP-glucuronic acid decarboxylase 1"/>
    <property type="match status" value="1"/>
</dbReference>
<dbReference type="InterPro" id="IPR044516">
    <property type="entry name" value="UXS-like"/>
</dbReference>
<keyword evidence="10" id="KW-0520">NAD</keyword>
<evidence type="ECO:0000256" key="13">
    <source>
        <dbReference type="ARBA" id="ARBA00023180"/>
    </source>
</evidence>
<accession>A0A7G9L0S7</accession>
<comment type="subcellular location">
    <subcellularLocation>
        <location evidence="2">Golgi apparatus</location>
        <location evidence="2">Golgi stack membrane</location>
        <topology evidence="2">Single-pass type II membrane protein</topology>
    </subcellularLocation>
</comment>
<dbReference type="Gene3D" id="3.40.50.720">
    <property type="entry name" value="NAD(P)-binding Rossmann-like Domain"/>
    <property type="match status" value="1"/>
</dbReference>
<keyword evidence="17" id="KW-1185">Reference proteome</keyword>
<dbReference type="Proteomes" id="UP000515861">
    <property type="component" value="Chromosome"/>
</dbReference>
<evidence type="ECO:0000256" key="14">
    <source>
        <dbReference type="ARBA" id="ARBA00023239"/>
    </source>
</evidence>
<evidence type="ECO:0000256" key="6">
    <source>
        <dbReference type="ARBA" id="ARBA00022692"/>
    </source>
</evidence>
<reference evidence="16 17" key="1">
    <citation type="submission" date="2020-08" db="EMBL/GenBank/DDBJ databases">
        <title>Sphingomonas sp. sand1-3 16S ribosomal RNA gene Genome sequencing and assembly.</title>
        <authorList>
            <person name="Kang M."/>
        </authorList>
    </citation>
    <scope>NUCLEOTIDE SEQUENCE [LARGE SCALE GENOMIC DNA]</scope>
    <source>
        <strain evidence="17">sand1-3</strain>
    </source>
</reference>
<keyword evidence="14" id="KW-0456">Lyase</keyword>
<dbReference type="KEGG" id="ssau:H8M03_09365"/>
<organism evidence="16 17">
    <name type="scientific">Sphingomonas sabuli</name>
    <dbReference type="NCBI Taxonomy" id="2764186"/>
    <lineage>
        <taxon>Bacteria</taxon>
        <taxon>Pseudomonadati</taxon>
        <taxon>Pseudomonadota</taxon>
        <taxon>Alphaproteobacteria</taxon>
        <taxon>Sphingomonadales</taxon>
        <taxon>Sphingomonadaceae</taxon>
        <taxon>Sphingomonas</taxon>
    </lineage>
</organism>